<evidence type="ECO:0000313" key="2">
    <source>
        <dbReference type="Proteomes" id="UP000221020"/>
    </source>
</evidence>
<evidence type="ECO:0000313" key="1">
    <source>
        <dbReference type="EMBL" id="PED80148.1"/>
    </source>
</evidence>
<dbReference type="EMBL" id="NVOR01000127">
    <property type="protein sequence ID" value="PED80148.1"/>
    <property type="molecule type" value="Genomic_DNA"/>
</dbReference>
<name>A0AA91V8T3_9BACI</name>
<dbReference type="Proteomes" id="UP000221020">
    <property type="component" value="Unassembled WGS sequence"/>
</dbReference>
<comment type="caution">
    <text evidence="1">The sequence shown here is derived from an EMBL/GenBank/DDBJ whole genome shotgun (WGS) entry which is preliminary data.</text>
</comment>
<accession>A0AA91V8T3</accession>
<sequence length="80" mass="9256">MEITQAPINFSTLTKELILATSIKEKDCSQEELYFALNCLLRSFHSIVDEKTLDEPTLQYIQNQFCSAYKIITGRTVYPF</sequence>
<dbReference type="AlphaFoldDB" id="A0AA91V8T3"/>
<organism evidence="1 2">
    <name type="scientific">Bacillus pseudomycoides</name>
    <dbReference type="NCBI Taxonomy" id="64104"/>
    <lineage>
        <taxon>Bacteria</taxon>
        <taxon>Bacillati</taxon>
        <taxon>Bacillota</taxon>
        <taxon>Bacilli</taxon>
        <taxon>Bacillales</taxon>
        <taxon>Bacillaceae</taxon>
        <taxon>Bacillus</taxon>
        <taxon>Bacillus cereus group</taxon>
    </lineage>
</organism>
<gene>
    <name evidence="1" type="ORF">CON65_24285</name>
</gene>
<proteinExistence type="predicted"/>
<reference evidence="1 2" key="1">
    <citation type="submission" date="2017-09" db="EMBL/GenBank/DDBJ databases">
        <title>Large-scale bioinformatics analysis of Bacillus genomes uncovers conserved roles of natural products in bacterial physiology.</title>
        <authorList>
            <consortium name="Agbiome Team Llc"/>
            <person name="Bleich R.M."/>
            <person name="Grubbs K.J."/>
            <person name="Santa Maria K.C."/>
            <person name="Allen S.E."/>
            <person name="Farag S."/>
            <person name="Shank E.A."/>
            <person name="Bowers A."/>
        </authorList>
    </citation>
    <scope>NUCLEOTIDE SEQUENCE [LARGE SCALE GENOMIC DNA]</scope>
    <source>
        <strain evidence="1 2">AFS092012</strain>
    </source>
</reference>
<protein>
    <submittedName>
        <fullName evidence="1">Uncharacterized protein</fullName>
    </submittedName>
</protein>